<feature type="region of interest" description="Disordered" evidence="1">
    <location>
        <begin position="1"/>
        <end position="20"/>
    </location>
</feature>
<evidence type="ECO:0000313" key="2">
    <source>
        <dbReference type="EMBL" id="MBB3193093.1"/>
    </source>
</evidence>
<accession>A0ABR6GPI5</accession>
<proteinExistence type="predicted"/>
<dbReference type="RefSeq" id="WP_246409421.1">
    <property type="nucleotide sequence ID" value="NZ_JACHXO010000001.1"/>
</dbReference>
<reference evidence="2 3" key="1">
    <citation type="submission" date="2020-08" db="EMBL/GenBank/DDBJ databases">
        <title>Genomic Encyclopedia of Type Strains, Phase III (KMG-III): the genomes of soil and plant-associated and newly described type strains.</title>
        <authorList>
            <person name="Whitman W."/>
        </authorList>
    </citation>
    <scope>NUCLEOTIDE SEQUENCE [LARGE SCALE GENOMIC DNA]</scope>
    <source>
        <strain evidence="2 3">CECT 7247</strain>
    </source>
</reference>
<gene>
    <name evidence="2" type="ORF">FHS28_000458</name>
</gene>
<evidence type="ECO:0000313" key="3">
    <source>
        <dbReference type="Proteomes" id="UP000574369"/>
    </source>
</evidence>
<dbReference type="PANTHER" id="PTHR33973">
    <property type="entry name" value="OS07G0153300 PROTEIN"/>
    <property type="match status" value="1"/>
</dbReference>
<evidence type="ECO:0008006" key="4">
    <source>
        <dbReference type="Google" id="ProtNLM"/>
    </source>
</evidence>
<protein>
    <recommendedName>
        <fullName evidence="4">DUF1365 domain-containing protein</fullName>
    </recommendedName>
</protein>
<feature type="region of interest" description="Disordered" evidence="1">
    <location>
        <begin position="276"/>
        <end position="296"/>
    </location>
</feature>
<dbReference type="EMBL" id="JACHXO010000001">
    <property type="protein sequence ID" value="MBB3193093.1"/>
    <property type="molecule type" value="Genomic_DNA"/>
</dbReference>
<dbReference type="InterPro" id="IPR010775">
    <property type="entry name" value="DUF1365"/>
</dbReference>
<organism evidence="2 3">
    <name type="scientific">Roseateles terrae</name>
    <dbReference type="NCBI Taxonomy" id="431060"/>
    <lineage>
        <taxon>Bacteria</taxon>
        <taxon>Pseudomonadati</taxon>
        <taxon>Pseudomonadota</taxon>
        <taxon>Betaproteobacteria</taxon>
        <taxon>Burkholderiales</taxon>
        <taxon>Sphaerotilaceae</taxon>
        <taxon>Roseateles</taxon>
    </lineage>
</organism>
<keyword evidence="3" id="KW-1185">Reference proteome</keyword>
<dbReference type="PANTHER" id="PTHR33973:SF4">
    <property type="entry name" value="OS07G0153300 PROTEIN"/>
    <property type="match status" value="1"/>
</dbReference>
<dbReference type="Proteomes" id="UP000574369">
    <property type="component" value="Unassembled WGS sequence"/>
</dbReference>
<name>A0ABR6GPI5_9BURK</name>
<sequence length="296" mass="33324">MTDIRHPATAADTGSAVGASPSAAAGMGSAIYRGEVMHQRLRPMRHRLQYRMFTLLLDLDELPALDRRLRWFSIGRFNLFSFRPADHGDGQAKDAAALKAQMEAHLTRAGLPVGGRLRLLTMPRLLGYAFNPLSVWFCHAPDGDLQAIIYEVNNTFGQRHSYLAEVSSEQRRARTVQQRCDKQLYVSPFLGMDLHYRFRIDPPREQLSLGISVHDNQDGSPVLNARHDARRVPLSDSALLRLLVSYPLLTLKVIVGIHWEALKLWTKGARLHDRGQPPHLPMTVVRPAQPVPTDRP</sequence>
<dbReference type="Pfam" id="PF07103">
    <property type="entry name" value="DUF1365"/>
    <property type="match status" value="1"/>
</dbReference>
<comment type="caution">
    <text evidence="2">The sequence shown here is derived from an EMBL/GenBank/DDBJ whole genome shotgun (WGS) entry which is preliminary data.</text>
</comment>
<evidence type="ECO:0000256" key="1">
    <source>
        <dbReference type="SAM" id="MobiDB-lite"/>
    </source>
</evidence>